<name>A0A8H4REM7_9HELO</name>
<comment type="caution">
    <text evidence="1">The sequence shown here is derived from an EMBL/GenBank/DDBJ whole genome shotgun (WGS) entry which is preliminary data.</text>
</comment>
<gene>
    <name evidence="1" type="ORF">G7Y89_g9987</name>
</gene>
<reference evidence="1 2" key="1">
    <citation type="submission" date="2020-03" db="EMBL/GenBank/DDBJ databases">
        <title>Draft Genome Sequence of Cudoniella acicularis.</title>
        <authorList>
            <person name="Buettner E."/>
            <person name="Kellner H."/>
        </authorList>
    </citation>
    <scope>NUCLEOTIDE SEQUENCE [LARGE SCALE GENOMIC DNA]</scope>
    <source>
        <strain evidence="1 2">DSM 108380</strain>
    </source>
</reference>
<protein>
    <submittedName>
        <fullName evidence="1">Uncharacterized protein</fullName>
    </submittedName>
</protein>
<dbReference type="AlphaFoldDB" id="A0A8H4REM7"/>
<keyword evidence="2" id="KW-1185">Reference proteome</keyword>
<proteinExistence type="predicted"/>
<dbReference type="EMBL" id="JAAMPI010000851">
    <property type="protein sequence ID" value="KAF4628163.1"/>
    <property type="molecule type" value="Genomic_DNA"/>
</dbReference>
<evidence type="ECO:0000313" key="1">
    <source>
        <dbReference type="EMBL" id="KAF4628163.1"/>
    </source>
</evidence>
<accession>A0A8H4REM7</accession>
<dbReference type="OrthoDB" id="4500473at2759"/>
<dbReference type="Proteomes" id="UP000566819">
    <property type="component" value="Unassembled WGS sequence"/>
</dbReference>
<organism evidence="1 2">
    <name type="scientific">Cudoniella acicularis</name>
    <dbReference type="NCBI Taxonomy" id="354080"/>
    <lineage>
        <taxon>Eukaryota</taxon>
        <taxon>Fungi</taxon>
        <taxon>Dikarya</taxon>
        <taxon>Ascomycota</taxon>
        <taxon>Pezizomycotina</taxon>
        <taxon>Leotiomycetes</taxon>
        <taxon>Helotiales</taxon>
        <taxon>Tricladiaceae</taxon>
        <taxon>Cudoniella</taxon>
    </lineage>
</organism>
<evidence type="ECO:0000313" key="2">
    <source>
        <dbReference type="Proteomes" id="UP000566819"/>
    </source>
</evidence>
<sequence length="290" mass="32321">MQGWGGGSRNLNTPLLPFPLELPSISTSLTTTLRSQLESKFTESKVSIQPNLPLEKNTGQITQNDMNSNKTYFLVSGWDFPVGSIELGSIIANPTQPHIALYNPKPNDIDTKIHPTDKEKYVGVAKTEKGDKNGLFFRFLDLFGLGAEVGFKYDRRSVLEYSFKKLHTEWFLPSDELKKKAVIDNTRVSEFCKAYDYESAVYMITGLKTVEGAGVKTFTSKGKDWRAFLGVEAGPVNVGPQSTHTSEVSQLVSFENSTPIVFAFQLIEIKCSENGELASSPVQYWRALRT</sequence>